<dbReference type="EMBL" id="MHJG01000025">
    <property type="protein sequence ID" value="OGY63245.1"/>
    <property type="molecule type" value="Genomic_DNA"/>
</dbReference>
<evidence type="ECO:0000256" key="1">
    <source>
        <dbReference type="ARBA" id="ARBA00010923"/>
    </source>
</evidence>
<comment type="caution">
    <text evidence="5">The sequence shown here is derived from an EMBL/GenBank/DDBJ whole genome shotgun (WGS) entry which is preliminary data.</text>
</comment>
<dbReference type="AlphaFoldDB" id="A0A1G1ZF95"/>
<accession>A0A1G1ZF95</accession>
<keyword evidence="2" id="KW-0680">Restriction system</keyword>
<dbReference type="SUPFAM" id="SSF116734">
    <property type="entry name" value="DNA methylase specificity domain"/>
    <property type="match status" value="2"/>
</dbReference>
<keyword evidence="3" id="KW-0238">DNA-binding</keyword>
<dbReference type="Gene3D" id="3.90.220.20">
    <property type="entry name" value="DNA methylase specificity domains"/>
    <property type="match status" value="2"/>
</dbReference>
<evidence type="ECO:0000313" key="6">
    <source>
        <dbReference type="Proteomes" id="UP000177960"/>
    </source>
</evidence>
<dbReference type="GO" id="GO:0009307">
    <property type="term" value="P:DNA restriction-modification system"/>
    <property type="evidence" value="ECO:0007669"/>
    <property type="project" value="UniProtKB-KW"/>
</dbReference>
<proteinExistence type="inferred from homology"/>
<organism evidence="5 6">
    <name type="scientific">Candidatus Harrisonbacteria bacterium RIFCSPHIGHO2_02_FULL_42_16</name>
    <dbReference type="NCBI Taxonomy" id="1798404"/>
    <lineage>
        <taxon>Bacteria</taxon>
        <taxon>Candidatus Harrisoniibacteriota</taxon>
    </lineage>
</organism>
<name>A0A1G1ZF95_9BACT</name>
<dbReference type="InterPro" id="IPR044946">
    <property type="entry name" value="Restrct_endonuc_typeI_TRD_sf"/>
</dbReference>
<gene>
    <name evidence="5" type="ORF">A3B92_04065</name>
</gene>
<evidence type="ECO:0000256" key="2">
    <source>
        <dbReference type="ARBA" id="ARBA00022747"/>
    </source>
</evidence>
<dbReference type="Pfam" id="PF01420">
    <property type="entry name" value="Methylase_S"/>
    <property type="match status" value="2"/>
</dbReference>
<comment type="similarity">
    <text evidence="1">Belongs to the type-I restriction system S methylase family.</text>
</comment>
<protein>
    <recommendedName>
        <fullName evidence="4">Type I restriction modification DNA specificity domain-containing protein</fullName>
    </recommendedName>
</protein>
<reference evidence="5 6" key="1">
    <citation type="journal article" date="2016" name="Nat. Commun.">
        <title>Thousands of microbial genomes shed light on interconnected biogeochemical processes in an aquifer system.</title>
        <authorList>
            <person name="Anantharaman K."/>
            <person name="Brown C.T."/>
            <person name="Hug L.A."/>
            <person name="Sharon I."/>
            <person name="Castelle C.J."/>
            <person name="Probst A.J."/>
            <person name="Thomas B.C."/>
            <person name="Singh A."/>
            <person name="Wilkins M.J."/>
            <person name="Karaoz U."/>
            <person name="Brodie E.L."/>
            <person name="Williams K.H."/>
            <person name="Hubbard S.S."/>
            <person name="Banfield J.F."/>
        </authorList>
    </citation>
    <scope>NUCLEOTIDE SEQUENCE [LARGE SCALE GENOMIC DNA]</scope>
</reference>
<feature type="domain" description="Type I restriction modification DNA specificity" evidence="4">
    <location>
        <begin position="4"/>
        <end position="112"/>
    </location>
</feature>
<evidence type="ECO:0000256" key="3">
    <source>
        <dbReference type="ARBA" id="ARBA00023125"/>
    </source>
</evidence>
<feature type="domain" description="Type I restriction modification DNA specificity" evidence="4">
    <location>
        <begin position="163"/>
        <end position="309"/>
    </location>
</feature>
<evidence type="ECO:0000313" key="5">
    <source>
        <dbReference type="EMBL" id="OGY63245.1"/>
    </source>
</evidence>
<evidence type="ECO:0000259" key="4">
    <source>
        <dbReference type="Pfam" id="PF01420"/>
    </source>
</evidence>
<dbReference type="GO" id="GO:0003677">
    <property type="term" value="F:DNA binding"/>
    <property type="evidence" value="ECO:0007669"/>
    <property type="project" value="UniProtKB-KW"/>
</dbReference>
<sequence>MNLVKVSDLFEVKYGVNLELINLNEVPQRSKEAICFVSRTENNNGVSAFVEKNNDVKPISSGTLTVAGGGSVLATFLQPYEYYSGRDLFYLTPKRKMTEREMIYYTICIKRNRYRYSYNRQANKTIRDLFIPAKVPDRFQKLRIDELNIKSASNKKPPLFDRKWGWFSLGDLFTFEKGERLTKLDRIGGDVPLITAGENNNGVSEHISFEDFKDKKKLFENKITIDMFFNVFYHNDKYFSDDNIHTLVPINFELNKLNSLFLVAILSKLKHKYAYGRQVRLMRLPFEKIKLPVDKIGNPDLKFMEDYIKSLPYSASI</sequence>
<dbReference type="Proteomes" id="UP000177960">
    <property type="component" value="Unassembled WGS sequence"/>
</dbReference>
<dbReference type="STRING" id="1798404.A3B92_04065"/>
<dbReference type="InterPro" id="IPR000055">
    <property type="entry name" value="Restrct_endonuc_typeI_TRD"/>
</dbReference>